<protein>
    <submittedName>
        <fullName evidence="4">N-acetyltransferase</fullName>
    </submittedName>
</protein>
<evidence type="ECO:0000259" key="3">
    <source>
        <dbReference type="PROSITE" id="PS51186"/>
    </source>
</evidence>
<accession>A0A8J2UPG3</accession>
<dbReference type="PANTHER" id="PTHR43072:SF23">
    <property type="entry name" value="UPF0039 PROTEIN C11D3.02C"/>
    <property type="match status" value="1"/>
</dbReference>
<dbReference type="AlphaFoldDB" id="A0A8J2UPG3"/>
<evidence type="ECO:0000256" key="2">
    <source>
        <dbReference type="ARBA" id="ARBA00023315"/>
    </source>
</evidence>
<dbReference type="InterPro" id="IPR000182">
    <property type="entry name" value="GNAT_dom"/>
</dbReference>
<organism evidence="4 5">
    <name type="scientific">Oxalicibacterium flavum</name>
    <dbReference type="NCBI Taxonomy" id="179467"/>
    <lineage>
        <taxon>Bacteria</taxon>
        <taxon>Pseudomonadati</taxon>
        <taxon>Pseudomonadota</taxon>
        <taxon>Betaproteobacteria</taxon>
        <taxon>Burkholderiales</taxon>
        <taxon>Oxalobacteraceae</taxon>
        <taxon>Oxalicibacterium</taxon>
    </lineage>
</organism>
<keyword evidence="5" id="KW-1185">Reference proteome</keyword>
<dbReference type="Proteomes" id="UP000620266">
    <property type="component" value="Unassembled WGS sequence"/>
</dbReference>
<dbReference type="GO" id="GO:0016747">
    <property type="term" value="F:acyltransferase activity, transferring groups other than amino-acyl groups"/>
    <property type="evidence" value="ECO:0007669"/>
    <property type="project" value="InterPro"/>
</dbReference>
<gene>
    <name evidence="4" type="ORF">GCM10007205_09370</name>
</gene>
<sequence length="169" mass="19022">MPRSPSFSHRLATLADLPAIVDIYNSTIASREVTADLEPVTVDARLTWFHEHAPATRPIWVAEQDGRIVGWLSFSNFHPRAAYRHTAEVSIYVHESMRRHGLGSYLLQQAMEVAPALDVHTLVGLIFGHNARSLGLFERFGFVRWADMPRIAVLDGIERDLVIVGRRVA</sequence>
<dbReference type="SUPFAM" id="SSF55729">
    <property type="entry name" value="Acyl-CoA N-acyltransferases (Nat)"/>
    <property type="match status" value="1"/>
</dbReference>
<reference evidence="4" key="2">
    <citation type="submission" date="2020-09" db="EMBL/GenBank/DDBJ databases">
        <authorList>
            <person name="Sun Q."/>
            <person name="Sedlacek I."/>
        </authorList>
    </citation>
    <scope>NUCLEOTIDE SEQUENCE</scope>
    <source>
        <strain evidence="4">CCM 7086</strain>
    </source>
</reference>
<dbReference type="PANTHER" id="PTHR43072">
    <property type="entry name" value="N-ACETYLTRANSFERASE"/>
    <property type="match status" value="1"/>
</dbReference>
<dbReference type="RefSeq" id="WP_188395041.1">
    <property type="nucleotide sequence ID" value="NZ_BMCG01000002.1"/>
</dbReference>
<evidence type="ECO:0000256" key="1">
    <source>
        <dbReference type="ARBA" id="ARBA00022679"/>
    </source>
</evidence>
<dbReference type="InterPro" id="IPR016181">
    <property type="entry name" value="Acyl_CoA_acyltransferase"/>
</dbReference>
<keyword evidence="1" id="KW-0808">Transferase</keyword>
<comment type="caution">
    <text evidence="4">The sequence shown here is derived from an EMBL/GenBank/DDBJ whole genome shotgun (WGS) entry which is preliminary data.</text>
</comment>
<dbReference type="Gene3D" id="3.40.630.30">
    <property type="match status" value="1"/>
</dbReference>
<evidence type="ECO:0000313" key="4">
    <source>
        <dbReference type="EMBL" id="GGC02237.1"/>
    </source>
</evidence>
<reference evidence="4" key="1">
    <citation type="journal article" date="2014" name="Int. J. Syst. Evol. Microbiol.">
        <title>Complete genome sequence of Corynebacterium casei LMG S-19264T (=DSM 44701T), isolated from a smear-ripened cheese.</title>
        <authorList>
            <consortium name="US DOE Joint Genome Institute (JGI-PGF)"/>
            <person name="Walter F."/>
            <person name="Albersmeier A."/>
            <person name="Kalinowski J."/>
            <person name="Ruckert C."/>
        </authorList>
    </citation>
    <scope>NUCLEOTIDE SEQUENCE</scope>
    <source>
        <strain evidence="4">CCM 7086</strain>
    </source>
</reference>
<feature type="domain" description="N-acetyltransferase" evidence="3">
    <location>
        <begin position="7"/>
        <end position="160"/>
    </location>
</feature>
<evidence type="ECO:0000313" key="5">
    <source>
        <dbReference type="Proteomes" id="UP000620266"/>
    </source>
</evidence>
<dbReference type="CDD" id="cd04301">
    <property type="entry name" value="NAT_SF"/>
    <property type="match status" value="1"/>
</dbReference>
<dbReference type="EMBL" id="BMCG01000002">
    <property type="protein sequence ID" value="GGC02237.1"/>
    <property type="molecule type" value="Genomic_DNA"/>
</dbReference>
<dbReference type="Pfam" id="PF00583">
    <property type="entry name" value="Acetyltransf_1"/>
    <property type="match status" value="1"/>
</dbReference>
<name>A0A8J2UPG3_9BURK</name>
<keyword evidence="2" id="KW-0012">Acyltransferase</keyword>
<proteinExistence type="predicted"/>
<dbReference type="PROSITE" id="PS51186">
    <property type="entry name" value="GNAT"/>
    <property type="match status" value="1"/>
</dbReference>